<dbReference type="PANTHER" id="PTHR48063:SF98">
    <property type="entry name" value="LRR RECEPTOR-LIKE SERINE_THREONINE-PROTEIN KINASE FLS2"/>
    <property type="match status" value="1"/>
</dbReference>
<sequence length="977" mass="106138">MKFLLLYCIITFLSFNQVLGLTYNQGAQLRNIASNLGFTWINRDYLQNPKCGSYTALGSLITCDESGNNAIEVILVAINFGDPTNKFDELKYMKKLTIINAAFDLSTLTTLTGLVSLQELILQSDSDSSSYNFGSTQKNYPMNSLVKVYIENARGVLPTFNSTALLQNVTIIQKPLTTLTIGTSLDYMFTNQLLHFNLRVFNAPTGSLLASPFTNATQLQYFYLDAPAPFSVTFSNFVQAPASLTTLGLSNVAISGSSVFPLYSSATWTNLEYLKLFNLGLTGTMDEQFLIMPSLIYLNVSKTALTFSFSTTFGSNSHLQTLSAENTNLDGQVPSNILDGGLQFFHVRNTSLDGALPSAFMCCSQTALEDTNTLPPSYLFSNNTFTNYFGPNGTRSCSPKINSISPNPIGALSETLTILGKDFGDTFQIILRNSVGDQTSMGCSLTSVVDQIECINPLIQGSGIMTLKLFVPSLPTFQTTFTYKEPIVTHVSSISTLGGRVTITGEELFRTNTAVTGSSVRIYGIPCTNIQVIDPFLKFSCLFVEGITSDTPVVVNVKGLESNSSSSPKFFYKAPLVTGASALTPDTSSDLTIYGMDFWKEVSKVTVQIGASISCPVTFVNHSMIICQFPSTPYSESAMNLKVTVNGRESQDNQLFQFIDTQVCPNACGASSGAGQCDVGIGSCVCSNSFGPSCSEGSTSQISSLATSGLTSPVLQLSSTINTEVSLNAYLYSIIENEAETIISTWSSSVYEPSNNTWIFTWTFSGKTVKAQMRYNPQQGSDNLSGSKVTYPSQSYTYLVSYQTVNPVANLAFKMAFDSPEPCPSDPEYAYPTGTDTSARWMTWTKEQVTYYTRFPSTSLLNNEYILIQSNPIDPDDDPTGSANSSRILVNYPSDYLIYSASFQYDFQVFEASEAQHLTTECIDPPKSSNKGAIIGGVLGGVGGALLVGGAVFLVRQQIKIKKTNSLLNEKLKALRT</sequence>
<keyword evidence="4 7" id="KW-1133">Transmembrane helix</keyword>
<dbReference type="InParanoid" id="A0A152AAC6"/>
<protein>
    <submittedName>
        <fullName evidence="10">IPT/TIG domain-containing protein</fullName>
    </submittedName>
</protein>
<proteinExistence type="predicted"/>
<keyword evidence="11" id="KW-1185">Reference proteome</keyword>
<dbReference type="Gene3D" id="3.80.10.10">
    <property type="entry name" value="Ribonuclease Inhibitor"/>
    <property type="match status" value="1"/>
</dbReference>
<dbReference type="SUPFAM" id="SSF52058">
    <property type="entry name" value="L domain-like"/>
    <property type="match status" value="1"/>
</dbReference>
<dbReference type="InterPro" id="IPR013783">
    <property type="entry name" value="Ig-like_fold"/>
</dbReference>
<dbReference type="PANTHER" id="PTHR48063">
    <property type="entry name" value="LRR RECEPTOR-LIKE KINASE"/>
    <property type="match status" value="1"/>
</dbReference>
<dbReference type="OMA" id="YSESAMN"/>
<evidence type="ECO:0000256" key="3">
    <source>
        <dbReference type="ARBA" id="ARBA00022729"/>
    </source>
</evidence>
<feature type="domain" description="IPT/TIG" evidence="9">
    <location>
        <begin position="584"/>
        <end position="658"/>
    </location>
</feature>
<dbReference type="InterPro" id="IPR002909">
    <property type="entry name" value="IPT_dom"/>
</dbReference>
<comment type="caution">
    <text evidence="10">The sequence shown here is derived from an EMBL/GenBank/DDBJ whole genome shotgun (WGS) entry which is preliminary data.</text>
</comment>
<dbReference type="EMBL" id="LODT01000001">
    <property type="protein sequence ID" value="KYR03154.1"/>
    <property type="molecule type" value="Genomic_DNA"/>
</dbReference>
<evidence type="ECO:0000256" key="6">
    <source>
        <dbReference type="ARBA" id="ARBA00023180"/>
    </source>
</evidence>
<dbReference type="OrthoDB" id="676979at2759"/>
<keyword evidence="3 8" id="KW-0732">Signal</keyword>
<comment type="subcellular location">
    <subcellularLocation>
        <location evidence="1">Membrane</location>
    </subcellularLocation>
</comment>
<evidence type="ECO:0000256" key="8">
    <source>
        <dbReference type="SAM" id="SignalP"/>
    </source>
</evidence>
<keyword evidence="6" id="KW-0325">Glycoprotein</keyword>
<feature type="signal peptide" evidence="8">
    <location>
        <begin position="1"/>
        <end position="20"/>
    </location>
</feature>
<accession>A0A152AAC6</accession>
<evidence type="ECO:0000256" key="2">
    <source>
        <dbReference type="ARBA" id="ARBA00022692"/>
    </source>
</evidence>
<dbReference type="InterPro" id="IPR032675">
    <property type="entry name" value="LRR_dom_sf"/>
</dbReference>
<organism evidence="10 11">
    <name type="scientific">Tieghemostelium lacteum</name>
    <name type="common">Slime mold</name>
    <name type="synonym">Dictyostelium lacteum</name>
    <dbReference type="NCBI Taxonomy" id="361077"/>
    <lineage>
        <taxon>Eukaryota</taxon>
        <taxon>Amoebozoa</taxon>
        <taxon>Evosea</taxon>
        <taxon>Eumycetozoa</taxon>
        <taxon>Dictyostelia</taxon>
        <taxon>Dictyosteliales</taxon>
        <taxon>Raperosteliaceae</taxon>
        <taxon>Tieghemostelium</taxon>
    </lineage>
</organism>
<evidence type="ECO:0000256" key="5">
    <source>
        <dbReference type="ARBA" id="ARBA00023136"/>
    </source>
</evidence>
<keyword evidence="2 7" id="KW-0812">Transmembrane</keyword>
<evidence type="ECO:0000256" key="7">
    <source>
        <dbReference type="SAM" id="Phobius"/>
    </source>
</evidence>
<name>A0A152AAC6_TIELA</name>
<dbReference type="Proteomes" id="UP000076078">
    <property type="component" value="Unassembled WGS sequence"/>
</dbReference>
<dbReference type="AlphaFoldDB" id="A0A152AAC6"/>
<evidence type="ECO:0000256" key="4">
    <source>
        <dbReference type="ARBA" id="ARBA00022989"/>
    </source>
</evidence>
<dbReference type="GO" id="GO:0016020">
    <property type="term" value="C:membrane"/>
    <property type="evidence" value="ECO:0007669"/>
    <property type="project" value="UniProtKB-SubCell"/>
</dbReference>
<evidence type="ECO:0000313" key="10">
    <source>
        <dbReference type="EMBL" id="KYR03154.1"/>
    </source>
</evidence>
<gene>
    <name evidence="10" type="ORF">DLAC_00654</name>
</gene>
<dbReference type="InterPro" id="IPR014756">
    <property type="entry name" value="Ig_E-set"/>
</dbReference>
<feature type="transmembrane region" description="Helical" evidence="7">
    <location>
        <begin position="932"/>
        <end position="955"/>
    </location>
</feature>
<dbReference type="InterPro" id="IPR046956">
    <property type="entry name" value="RLP23-like"/>
</dbReference>
<dbReference type="Gene3D" id="2.60.40.10">
    <property type="entry name" value="Immunoglobulins"/>
    <property type="match status" value="2"/>
</dbReference>
<dbReference type="SUPFAM" id="SSF81296">
    <property type="entry name" value="E set domains"/>
    <property type="match status" value="1"/>
</dbReference>
<evidence type="ECO:0000259" key="9">
    <source>
        <dbReference type="Pfam" id="PF01833"/>
    </source>
</evidence>
<reference evidence="10 11" key="1">
    <citation type="submission" date="2015-12" db="EMBL/GenBank/DDBJ databases">
        <title>Dictyostelia acquired genes for synthesis and detection of signals that induce cell-type specialization by lateral gene transfer from prokaryotes.</title>
        <authorList>
            <person name="Gloeckner G."/>
            <person name="Schaap P."/>
        </authorList>
    </citation>
    <scope>NUCLEOTIDE SEQUENCE [LARGE SCALE GENOMIC DNA]</scope>
    <source>
        <strain evidence="10 11">TK</strain>
    </source>
</reference>
<evidence type="ECO:0000256" key="1">
    <source>
        <dbReference type="ARBA" id="ARBA00004370"/>
    </source>
</evidence>
<dbReference type="Pfam" id="PF01833">
    <property type="entry name" value="TIG"/>
    <property type="match status" value="1"/>
</dbReference>
<feature type="chain" id="PRO_5007593839" evidence="8">
    <location>
        <begin position="21"/>
        <end position="977"/>
    </location>
</feature>
<evidence type="ECO:0000313" key="11">
    <source>
        <dbReference type="Proteomes" id="UP000076078"/>
    </source>
</evidence>
<keyword evidence="5 7" id="KW-0472">Membrane</keyword>